<dbReference type="GO" id="GO:0005886">
    <property type="term" value="C:plasma membrane"/>
    <property type="evidence" value="ECO:0007669"/>
    <property type="project" value="UniProtKB-SubCell"/>
</dbReference>
<dbReference type="GO" id="GO:0022857">
    <property type="term" value="F:transmembrane transporter activity"/>
    <property type="evidence" value="ECO:0007669"/>
    <property type="project" value="UniProtKB-UniRule"/>
</dbReference>
<dbReference type="PANTHER" id="PTHR33362:SF2">
    <property type="entry name" value="TRAP TRANSPORTER LARGE PERMEASE PROTEIN"/>
    <property type="match status" value="1"/>
</dbReference>
<feature type="transmembrane region" description="Helical" evidence="7">
    <location>
        <begin position="365"/>
        <end position="386"/>
    </location>
</feature>
<comment type="similarity">
    <text evidence="7">Belongs to the TRAP transporter large permease family.</text>
</comment>
<keyword evidence="2" id="KW-1003">Cell membrane</keyword>
<comment type="function">
    <text evidence="7">Part of the tripartite ATP-independent periplasmic (TRAP) transport system.</text>
</comment>
<evidence type="ECO:0000313" key="10">
    <source>
        <dbReference type="Proteomes" id="UP000023268"/>
    </source>
</evidence>
<feature type="transmembrane region" description="Helical" evidence="7">
    <location>
        <begin position="6"/>
        <end position="37"/>
    </location>
</feature>
<organism evidence="9 10">
    <name type="scientific">Hylemonella gracilis str. Niagara R</name>
    <dbReference type="NCBI Taxonomy" id="1458275"/>
    <lineage>
        <taxon>Bacteria</taxon>
        <taxon>Pseudomonadati</taxon>
        <taxon>Pseudomonadota</taxon>
        <taxon>Betaproteobacteria</taxon>
        <taxon>Burkholderiales</taxon>
        <taxon>Comamonadaceae</taxon>
        <taxon>Hylemonella</taxon>
    </lineage>
</organism>
<evidence type="ECO:0000256" key="5">
    <source>
        <dbReference type="ARBA" id="ARBA00022989"/>
    </source>
</evidence>
<keyword evidence="7" id="KW-0813">Transport</keyword>
<name>A0A016XGA6_9BURK</name>
<keyword evidence="4 7" id="KW-0812">Transmembrane</keyword>
<evidence type="ECO:0000256" key="2">
    <source>
        <dbReference type="ARBA" id="ARBA00022475"/>
    </source>
</evidence>
<feature type="transmembrane region" description="Helical" evidence="7">
    <location>
        <begin position="319"/>
        <end position="336"/>
    </location>
</feature>
<dbReference type="EMBL" id="JEMG01000001">
    <property type="protein sequence ID" value="EYC50886.1"/>
    <property type="molecule type" value="Genomic_DNA"/>
</dbReference>
<accession>A0A016XGA6</accession>
<keyword evidence="5 7" id="KW-1133">Transmembrane helix</keyword>
<dbReference type="Proteomes" id="UP000023268">
    <property type="component" value="Unassembled WGS sequence"/>
</dbReference>
<dbReference type="PANTHER" id="PTHR33362">
    <property type="entry name" value="SIALIC ACID TRAP TRANSPORTER PERMEASE PROTEIN SIAT-RELATED"/>
    <property type="match status" value="1"/>
</dbReference>
<evidence type="ECO:0000256" key="1">
    <source>
        <dbReference type="ARBA" id="ARBA00004429"/>
    </source>
</evidence>
<feature type="transmembrane region" description="Helical" evidence="7">
    <location>
        <begin position="58"/>
        <end position="83"/>
    </location>
</feature>
<feature type="transmembrane region" description="Helical" evidence="7">
    <location>
        <begin position="174"/>
        <end position="199"/>
    </location>
</feature>
<reference evidence="9 10" key="1">
    <citation type="submission" date="2014-02" db="EMBL/GenBank/DDBJ databases">
        <title>Draft Genome of Hylemonella gracilis isolated from the Niagara River.</title>
        <authorList>
            <person name="Pawlowski D.R."/>
            <person name="Koudelka G.B."/>
        </authorList>
    </citation>
    <scope>NUCLEOTIDE SEQUENCE [LARGE SCALE GENOMIC DNA]</scope>
    <source>
        <strain evidence="9 10">Niagara R</strain>
    </source>
</reference>
<keyword evidence="6 7" id="KW-0472">Membrane</keyword>
<dbReference type="NCBIfam" id="TIGR00786">
    <property type="entry name" value="dctM"/>
    <property type="match status" value="1"/>
</dbReference>
<feature type="domain" description="TRAP C4-dicarboxylate transport system permease DctM subunit" evidence="8">
    <location>
        <begin position="9"/>
        <end position="422"/>
    </location>
</feature>
<feature type="transmembrane region" description="Helical" evidence="7">
    <location>
        <begin position="341"/>
        <end position="359"/>
    </location>
</feature>
<dbReference type="OrthoDB" id="9777699at2"/>
<dbReference type="eggNOG" id="COG1593">
    <property type="taxonomic scope" value="Bacteria"/>
</dbReference>
<comment type="subcellular location">
    <subcellularLocation>
        <location evidence="1 7">Cell inner membrane</location>
        <topology evidence="1 7">Multi-pass membrane protein</topology>
    </subcellularLocation>
</comment>
<comment type="subunit">
    <text evidence="7">The complex comprises the extracytoplasmic solute receptor protein and the two transmembrane proteins.</text>
</comment>
<protein>
    <recommendedName>
        <fullName evidence="7">TRAP transporter large permease protein</fullName>
    </recommendedName>
</protein>
<keyword evidence="3 7" id="KW-0997">Cell inner membrane</keyword>
<dbReference type="RefSeq" id="WP_035606426.1">
    <property type="nucleotide sequence ID" value="NZ_JEMG01000001.1"/>
</dbReference>
<dbReference type="PIRSF" id="PIRSF006066">
    <property type="entry name" value="HI0050"/>
    <property type="match status" value="1"/>
</dbReference>
<evidence type="ECO:0000256" key="4">
    <source>
        <dbReference type="ARBA" id="ARBA00022692"/>
    </source>
</evidence>
<feature type="transmembrane region" description="Helical" evidence="7">
    <location>
        <begin position="406"/>
        <end position="426"/>
    </location>
</feature>
<gene>
    <name evidence="9" type="ORF">AZ34_07240</name>
</gene>
<comment type="caution">
    <text evidence="7">Lacks conserved residue(s) required for the propagation of feature annotation.</text>
</comment>
<feature type="transmembrane region" description="Helical" evidence="7">
    <location>
        <begin position="277"/>
        <end position="299"/>
    </location>
</feature>
<feature type="transmembrane region" description="Helical" evidence="7">
    <location>
        <begin position="220"/>
        <end position="241"/>
    </location>
</feature>
<dbReference type="InterPro" id="IPR004681">
    <property type="entry name" value="TRAP_DctM"/>
</dbReference>
<dbReference type="Pfam" id="PF06808">
    <property type="entry name" value="DctM"/>
    <property type="match status" value="1"/>
</dbReference>
<dbReference type="InterPro" id="IPR010656">
    <property type="entry name" value="DctM"/>
</dbReference>
<proteinExistence type="inferred from homology"/>
<evidence type="ECO:0000256" key="7">
    <source>
        <dbReference type="RuleBase" id="RU369079"/>
    </source>
</evidence>
<dbReference type="AlphaFoldDB" id="A0A016XGA6"/>
<evidence type="ECO:0000259" key="8">
    <source>
        <dbReference type="Pfam" id="PF06808"/>
    </source>
</evidence>
<evidence type="ECO:0000256" key="6">
    <source>
        <dbReference type="ARBA" id="ARBA00023136"/>
    </source>
</evidence>
<comment type="caution">
    <text evidence="9">The sequence shown here is derived from an EMBL/GenBank/DDBJ whole genome shotgun (WGS) entry which is preliminary data.</text>
</comment>
<feature type="transmembrane region" description="Helical" evidence="7">
    <location>
        <begin position="103"/>
        <end position="123"/>
    </location>
</feature>
<sequence length="435" mass="45396">MTAIIILTIVFTILLLWGVPVSFAIGVSTLVALFAFLPDATQALVVSAQRMTSSLDSFTLVAIPLFILAGNIMNTGGIALRLIDFARVVVGRLPGSLAHISCVANALFGSISGSAVASAAAVGSTLTPQQRAAGYNMPFCAAVNAISSPAGLLIPPSGALIVYSLISGGTPVDVLFVAGYIPGILMVAMAMVWIAVKAARGEFPKEVYRYTPKESLQISLRAIPALLLIVIVMGGIVGGVFTATEAAGIAALYTFILGRFFYRTLDNRALIKSTLDAAVGSAIVMLMVGVSMTMAWLLASSGAARMLSDAIIEFSSNPYVLMLLFNGLLLLIGTFLDITPALLIFTPIFLPAAMALGISPVHFGIIIVYNLCIGITTPPVGSTLFVSSRVAQVTLAQMTRPLMPLFALQAVGLLLVTFIPALSTWLPSVLLGKTG</sequence>
<evidence type="ECO:0000256" key="3">
    <source>
        <dbReference type="ARBA" id="ARBA00022519"/>
    </source>
</evidence>
<dbReference type="STRING" id="1458275.AZ34_07240"/>
<evidence type="ECO:0000313" key="9">
    <source>
        <dbReference type="EMBL" id="EYC50886.1"/>
    </source>
</evidence>